<comment type="caution">
    <text evidence="3">The sequence shown here is derived from an EMBL/GenBank/DDBJ whole genome shotgun (WGS) entry which is preliminary data.</text>
</comment>
<evidence type="ECO:0000259" key="2">
    <source>
        <dbReference type="SMART" id="SM00470"/>
    </source>
</evidence>
<dbReference type="Gene3D" id="3.90.1530.30">
    <property type="match status" value="1"/>
</dbReference>
<feature type="region of interest" description="Disordered" evidence="1">
    <location>
        <begin position="123"/>
        <end position="152"/>
    </location>
</feature>
<dbReference type="RefSeq" id="WP_141780789.1">
    <property type="nucleotide sequence ID" value="NZ_VFOV01000001.1"/>
</dbReference>
<dbReference type="PANTHER" id="PTHR33375">
    <property type="entry name" value="CHROMOSOME-PARTITIONING PROTEIN PARB-RELATED"/>
    <property type="match status" value="1"/>
</dbReference>
<keyword evidence="4" id="KW-1185">Reference proteome</keyword>
<evidence type="ECO:0000313" key="4">
    <source>
        <dbReference type="Proteomes" id="UP000320209"/>
    </source>
</evidence>
<dbReference type="InterPro" id="IPR050336">
    <property type="entry name" value="Chromosome_partition/occlusion"/>
</dbReference>
<dbReference type="GO" id="GO:0005694">
    <property type="term" value="C:chromosome"/>
    <property type="evidence" value="ECO:0007669"/>
    <property type="project" value="TreeGrafter"/>
</dbReference>
<accession>A0A543A8P0</accession>
<dbReference type="GO" id="GO:0045881">
    <property type="term" value="P:positive regulation of sporulation resulting in formation of a cellular spore"/>
    <property type="evidence" value="ECO:0007669"/>
    <property type="project" value="TreeGrafter"/>
</dbReference>
<name>A0A543A8P0_9ACTN</name>
<dbReference type="Proteomes" id="UP000320209">
    <property type="component" value="Unassembled WGS sequence"/>
</dbReference>
<proteinExistence type="predicted"/>
<dbReference type="AlphaFoldDB" id="A0A543A8P0"/>
<dbReference type="OrthoDB" id="3176965at2"/>
<protein>
    <submittedName>
        <fullName evidence="3">ParB family chromosome partitioning protein</fullName>
    </submittedName>
</protein>
<evidence type="ECO:0000313" key="3">
    <source>
        <dbReference type="EMBL" id="TQL68856.1"/>
    </source>
</evidence>
<dbReference type="GO" id="GO:0007059">
    <property type="term" value="P:chromosome segregation"/>
    <property type="evidence" value="ECO:0007669"/>
    <property type="project" value="TreeGrafter"/>
</dbReference>
<dbReference type="InterPro" id="IPR003115">
    <property type="entry name" value="ParB_N"/>
</dbReference>
<dbReference type="InterPro" id="IPR036086">
    <property type="entry name" value="ParB/Sulfiredoxin_sf"/>
</dbReference>
<reference evidence="3 4" key="1">
    <citation type="submission" date="2019-06" db="EMBL/GenBank/DDBJ databases">
        <title>Sequencing the genomes of 1000 actinobacteria strains.</title>
        <authorList>
            <person name="Klenk H.-P."/>
        </authorList>
    </citation>
    <scope>NUCLEOTIDE SEQUENCE [LARGE SCALE GENOMIC DNA]</scope>
    <source>
        <strain evidence="3 4">DSM 25218</strain>
    </source>
</reference>
<sequence length="325" mass="35731">MSDLGHFELERTLDSIAIGVRHRKDLGDLATLKESIESLGLLQPITVTPDGTLLCGRRRLEAVKEIGWRTVRVWVRSGISDELKGLMALQDENLLHKPFSPTEAETLYRELKKVLAEDAARRQEATRFGADPTAGVGAEDGADESSAPSGAGYTRNQAATLVTGANSHQRLERIGRIKDIADDPTRPAHVRQVASEALDQIDHGAPVSSTYERVMDLARQADADPSLPDLDALAEEALKRISAPRTRRTNPSGTPRKSEWSTRSFVLMWTDLDGWWTHYDAAEIGADLNDGDWELLERIYGELDAFVEAARRARESKVPAGTAAS</sequence>
<dbReference type="Pfam" id="PF02195">
    <property type="entry name" value="ParB_N"/>
    <property type="match status" value="1"/>
</dbReference>
<feature type="domain" description="ParB-like N-terminal" evidence="2">
    <location>
        <begin position="9"/>
        <end position="94"/>
    </location>
</feature>
<dbReference type="PANTHER" id="PTHR33375:SF1">
    <property type="entry name" value="CHROMOSOME-PARTITIONING PROTEIN PARB-RELATED"/>
    <property type="match status" value="1"/>
</dbReference>
<gene>
    <name evidence="3" type="ORF">FB381_2755</name>
</gene>
<organism evidence="3 4">
    <name type="scientific">Nocardioides albertanoniae</name>
    <dbReference type="NCBI Taxonomy" id="1175486"/>
    <lineage>
        <taxon>Bacteria</taxon>
        <taxon>Bacillati</taxon>
        <taxon>Actinomycetota</taxon>
        <taxon>Actinomycetes</taxon>
        <taxon>Propionibacteriales</taxon>
        <taxon>Nocardioidaceae</taxon>
        <taxon>Nocardioides</taxon>
    </lineage>
</organism>
<dbReference type="SUPFAM" id="SSF110849">
    <property type="entry name" value="ParB/Sulfiredoxin"/>
    <property type="match status" value="1"/>
</dbReference>
<dbReference type="EMBL" id="VFOV01000001">
    <property type="protein sequence ID" value="TQL68856.1"/>
    <property type="molecule type" value="Genomic_DNA"/>
</dbReference>
<dbReference type="SMART" id="SM00470">
    <property type="entry name" value="ParB"/>
    <property type="match status" value="1"/>
</dbReference>
<evidence type="ECO:0000256" key="1">
    <source>
        <dbReference type="SAM" id="MobiDB-lite"/>
    </source>
</evidence>